<dbReference type="AlphaFoldDB" id="A0A4R5Q7E2"/>
<comment type="caution">
    <text evidence="5">The sequence shown here is derived from an EMBL/GenBank/DDBJ whole genome shotgun (WGS) entry which is preliminary data.</text>
</comment>
<dbReference type="Pfam" id="PF00496">
    <property type="entry name" value="SBP_bac_5"/>
    <property type="match status" value="1"/>
</dbReference>
<dbReference type="OrthoDB" id="9803988at2"/>
<dbReference type="PANTHER" id="PTHR30290:SF38">
    <property type="entry name" value="D,D-DIPEPTIDE-BINDING PERIPLASMIC PROTEIN DDPA-RELATED"/>
    <property type="match status" value="1"/>
</dbReference>
<dbReference type="InterPro" id="IPR030678">
    <property type="entry name" value="Peptide/Ni-bd"/>
</dbReference>
<evidence type="ECO:0000313" key="5">
    <source>
        <dbReference type="EMBL" id="TDH58616.1"/>
    </source>
</evidence>
<evidence type="ECO:0000313" key="6">
    <source>
        <dbReference type="Proteomes" id="UP000295096"/>
    </source>
</evidence>
<organism evidence="5 6">
    <name type="scientific">Dankookia rubra</name>
    <dbReference type="NCBI Taxonomy" id="1442381"/>
    <lineage>
        <taxon>Bacteria</taxon>
        <taxon>Pseudomonadati</taxon>
        <taxon>Pseudomonadota</taxon>
        <taxon>Alphaproteobacteria</taxon>
        <taxon>Acetobacterales</taxon>
        <taxon>Roseomonadaceae</taxon>
        <taxon>Dankookia</taxon>
    </lineage>
</organism>
<evidence type="ECO:0000256" key="3">
    <source>
        <dbReference type="ARBA" id="ARBA00022729"/>
    </source>
</evidence>
<keyword evidence="6" id="KW-1185">Reference proteome</keyword>
<feature type="domain" description="Solute-binding protein family 5" evidence="4">
    <location>
        <begin position="70"/>
        <end position="416"/>
    </location>
</feature>
<dbReference type="PANTHER" id="PTHR30290">
    <property type="entry name" value="PERIPLASMIC BINDING COMPONENT OF ABC TRANSPORTER"/>
    <property type="match status" value="1"/>
</dbReference>
<dbReference type="Gene3D" id="3.10.105.10">
    <property type="entry name" value="Dipeptide-binding Protein, Domain 3"/>
    <property type="match status" value="1"/>
</dbReference>
<evidence type="ECO:0000259" key="4">
    <source>
        <dbReference type="Pfam" id="PF00496"/>
    </source>
</evidence>
<dbReference type="InterPro" id="IPR000914">
    <property type="entry name" value="SBP_5_dom"/>
</dbReference>
<dbReference type="GO" id="GO:1904680">
    <property type="term" value="F:peptide transmembrane transporter activity"/>
    <property type="evidence" value="ECO:0007669"/>
    <property type="project" value="TreeGrafter"/>
</dbReference>
<keyword evidence="3" id="KW-0732">Signal</keyword>
<gene>
    <name evidence="5" type="ORF">E2C06_31655</name>
</gene>
<sequence>MQRRSFLRAGLTASIAAPAIAQGQGAKVLKFVPQADLAVLDPVYATAYVTRNHAFLVYDTLYGLDESYQPQPQMVAGHVVEDDGKLWTLTLRDELMFHDGSKVLARDAVASIRRWAARDAFGASLLAATDELSAPDDRQIRFRLSKPFPALPLALGRGSNTMLPVMPERLARTPGSQQVTDMVGSGPYRFVADERVAGSRAVYRRNDAYVPRGNGVASFTAGPKVAIIDRIEWHIIPDAATAAAALQAGEVDWCEQPTSDLLPVLKRNRAIITEIIDRAGNIGFLRLNSLHPPFDRPAVKAALLGAVDQADFMQAVVGTDPGMWKQPAGVFTPGTPLATSAGLEVFTRPRDYDQVKRDLASAGYRGEKVTFIAATDFPAVKALCEVSADMLRKAGINLDYQALDWGTVTTRRNNQETPDKGGWNAHCTYTAGYDLLNPGSNPSLNAVGRGGFVGWPTNPKLASLRSAWFDATDLAGQQRICVEIQGEFLRDPPYIPLGQFFQATAYRSTVSNIPRGAFSLFWGIRKTA</sequence>
<dbReference type="EMBL" id="SMSJ01000107">
    <property type="protein sequence ID" value="TDH58616.1"/>
    <property type="molecule type" value="Genomic_DNA"/>
</dbReference>
<dbReference type="CDD" id="cd08502">
    <property type="entry name" value="PBP2_NikA_DppA_OppA_like_16"/>
    <property type="match status" value="1"/>
</dbReference>
<dbReference type="GO" id="GO:0015833">
    <property type="term" value="P:peptide transport"/>
    <property type="evidence" value="ECO:0007669"/>
    <property type="project" value="TreeGrafter"/>
</dbReference>
<comment type="subcellular location">
    <subcellularLocation>
        <location evidence="1">Periplasm</location>
    </subcellularLocation>
</comment>
<dbReference type="SUPFAM" id="SSF53850">
    <property type="entry name" value="Periplasmic binding protein-like II"/>
    <property type="match status" value="1"/>
</dbReference>
<accession>A0A4R5Q7E2</accession>
<dbReference type="GO" id="GO:0043190">
    <property type="term" value="C:ATP-binding cassette (ABC) transporter complex"/>
    <property type="evidence" value="ECO:0007669"/>
    <property type="project" value="InterPro"/>
</dbReference>
<evidence type="ECO:0000256" key="1">
    <source>
        <dbReference type="ARBA" id="ARBA00004418"/>
    </source>
</evidence>
<dbReference type="InterPro" id="IPR039424">
    <property type="entry name" value="SBP_5"/>
</dbReference>
<protein>
    <submittedName>
        <fullName evidence="5">ABC transporter substrate-binding protein</fullName>
    </submittedName>
</protein>
<dbReference type="PIRSF" id="PIRSF002741">
    <property type="entry name" value="MppA"/>
    <property type="match status" value="1"/>
</dbReference>
<dbReference type="Proteomes" id="UP000295096">
    <property type="component" value="Unassembled WGS sequence"/>
</dbReference>
<dbReference type="RefSeq" id="WP_133292562.1">
    <property type="nucleotide sequence ID" value="NZ_SMSJ01000107.1"/>
</dbReference>
<proteinExistence type="inferred from homology"/>
<evidence type="ECO:0000256" key="2">
    <source>
        <dbReference type="ARBA" id="ARBA00005695"/>
    </source>
</evidence>
<comment type="similarity">
    <text evidence="2">Belongs to the bacterial solute-binding protein 5 family.</text>
</comment>
<dbReference type="GO" id="GO:0030288">
    <property type="term" value="C:outer membrane-bounded periplasmic space"/>
    <property type="evidence" value="ECO:0007669"/>
    <property type="project" value="UniProtKB-ARBA"/>
</dbReference>
<reference evidence="5 6" key="1">
    <citation type="journal article" date="2016" name="J. Microbiol.">
        <title>Dankookia rubra gen. nov., sp. nov., an alphaproteobacterium isolated from sediment of a shallow stream.</title>
        <authorList>
            <person name="Kim W.H."/>
            <person name="Kim D.H."/>
            <person name="Kang K."/>
            <person name="Ahn T.Y."/>
        </authorList>
    </citation>
    <scope>NUCLEOTIDE SEQUENCE [LARGE SCALE GENOMIC DNA]</scope>
    <source>
        <strain evidence="5 6">JCM30602</strain>
    </source>
</reference>
<dbReference type="Gene3D" id="3.40.190.10">
    <property type="entry name" value="Periplasmic binding protein-like II"/>
    <property type="match status" value="1"/>
</dbReference>
<name>A0A4R5Q7E2_9PROT</name>